<sequence length="192" mass="20699">MGYACPVCETPQVDAKHLANHLAFTALLGDAEHETWLDEHAPEWEQADDEALAERIVEDAENAALPGDRVEHDHGTTDLPTNGDRTDRGHTGEGDHPGELAGGGQHTTDDHDPGVTFDDFGGGPTARSDPALDADAKEVLREAYEMTRKRRERAAEAEDGPSESRSDDSNGGHAERDPAREEPADADADETE</sequence>
<organism evidence="2 3">
    <name type="scientific">Halorhabdus utahensis (strain DSM 12940 / JCM 11049 / AX-2)</name>
    <dbReference type="NCBI Taxonomy" id="519442"/>
    <lineage>
        <taxon>Archaea</taxon>
        <taxon>Methanobacteriati</taxon>
        <taxon>Methanobacteriota</taxon>
        <taxon>Stenosarchaea group</taxon>
        <taxon>Halobacteria</taxon>
        <taxon>Halobacteriales</taxon>
        <taxon>Haloarculaceae</taxon>
        <taxon>Halorhabdus</taxon>
    </lineage>
</organism>
<name>C7NNQ6_HALUD</name>
<dbReference type="Proteomes" id="UP000002071">
    <property type="component" value="Chromosome"/>
</dbReference>
<dbReference type="HOGENOM" id="CLU_129115_0_0_2"/>
<dbReference type="eggNOG" id="arCOG04696">
    <property type="taxonomic scope" value="Archaea"/>
</dbReference>
<dbReference type="KEGG" id="hut:Huta_1405"/>
<dbReference type="STRING" id="519442.Huta_1405"/>
<dbReference type="Pfam" id="PF19126">
    <property type="entry name" value="DUF5810"/>
    <property type="match status" value="1"/>
</dbReference>
<keyword evidence="3" id="KW-1185">Reference proteome</keyword>
<proteinExistence type="predicted"/>
<feature type="compositionally biased region" description="Basic and acidic residues" evidence="1">
    <location>
        <begin position="162"/>
        <end position="183"/>
    </location>
</feature>
<feature type="compositionally biased region" description="Basic and acidic residues" evidence="1">
    <location>
        <begin position="84"/>
        <end position="98"/>
    </location>
</feature>
<feature type="region of interest" description="Disordered" evidence="1">
    <location>
        <begin position="58"/>
        <end position="192"/>
    </location>
</feature>
<dbReference type="GeneID" id="31401039"/>
<dbReference type="AlphaFoldDB" id="C7NNQ6"/>
<reference evidence="2 3" key="1">
    <citation type="journal article" date="2009" name="Stand. Genomic Sci.">
        <title>Complete genome sequence of Halorhabdus utahensis type strain (AX-2).</title>
        <authorList>
            <person name="Anderson I."/>
            <person name="Tindall B.J."/>
            <person name="Pomrenke H."/>
            <person name="Goker M."/>
            <person name="Lapidus A."/>
            <person name="Nolan M."/>
            <person name="Copeland A."/>
            <person name="Glavina Del Rio T."/>
            <person name="Chen F."/>
            <person name="Tice H."/>
            <person name="Cheng J.F."/>
            <person name="Lucas S."/>
            <person name="Chertkov O."/>
            <person name="Bruce D."/>
            <person name="Brettin T."/>
            <person name="Detter J.C."/>
            <person name="Han C."/>
            <person name="Goodwin L."/>
            <person name="Land M."/>
            <person name="Hauser L."/>
            <person name="Chang Y.J."/>
            <person name="Jeffries C.D."/>
            <person name="Pitluck S."/>
            <person name="Pati A."/>
            <person name="Mavromatis K."/>
            <person name="Ivanova N."/>
            <person name="Ovchinnikova G."/>
            <person name="Chen A."/>
            <person name="Palaniappan K."/>
            <person name="Chain P."/>
            <person name="Rohde M."/>
            <person name="Bristow J."/>
            <person name="Eisen J.A."/>
            <person name="Markowitz V."/>
            <person name="Hugenholtz P."/>
            <person name="Kyrpides N.C."/>
            <person name="Klenk H.P."/>
        </authorList>
    </citation>
    <scope>NUCLEOTIDE SEQUENCE [LARGE SCALE GENOMIC DNA]</scope>
    <source>
        <strain evidence="3">DSM 12940 / JCM 11049 / AX-2</strain>
    </source>
</reference>
<gene>
    <name evidence="2" type="ordered locus">Huta_1405</name>
</gene>
<dbReference type="InterPro" id="IPR043833">
    <property type="entry name" value="DUF5810"/>
</dbReference>
<dbReference type="OrthoDB" id="342503at2157"/>
<dbReference type="EMBL" id="CP001687">
    <property type="protein sequence ID" value="ACV11581.1"/>
    <property type="molecule type" value="Genomic_DNA"/>
</dbReference>
<dbReference type="RefSeq" id="WP_015789155.1">
    <property type="nucleotide sequence ID" value="NC_013158.1"/>
</dbReference>
<evidence type="ECO:0000313" key="3">
    <source>
        <dbReference type="Proteomes" id="UP000002071"/>
    </source>
</evidence>
<protein>
    <submittedName>
        <fullName evidence="2">Uncharacterized protein</fullName>
    </submittedName>
</protein>
<feature type="compositionally biased region" description="Basic and acidic residues" evidence="1">
    <location>
        <begin position="134"/>
        <end position="147"/>
    </location>
</feature>
<evidence type="ECO:0000256" key="1">
    <source>
        <dbReference type="SAM" id="MobiDB-lite"/>
    </source>
</evidence>
<accession>C7NNQ6</accession>
<evidence type="ECO:0000313" key="2">
    <source>
        <dbReference type="EMBL" id="ACV11581.1"/>
    </source>
</evidence>